<reference evidence="1" key="1">
    <citation type="submission" date="2020-09" db="EMBL/GenBank/DDBJ databases">
        <authorList>
            <person name="Won Y."/>
        </authorList>
    </citation>
    <scope>NUCLEOTIDE SEQUENCE</scope>
    <source>
        <strain evidence="1">Wonlab-2016</strain>
        <tissue evidence="1">Foot muscle</tissue>
    </source>
</reference>
<gene>
    <name evidence="2" type="ORF">BaRGS_00018741</name>
    <name evidence="1" type="ORF">BaRGS_00019250</name>
</gene>
<evidence type="ECO:0000313" key="2">
    <source>
        <dbReference type="EMBL" id="KAK7490041.1"/>
    </source>
</evidence>
<reference evidence="1 3" key="2">
    <citation type="journal article" date="2023" name="Sci. Data">
        <title>Genome assembly of the Korean intertidal mud-creeper Batillaria attramentaria.</title>
        <authorList>
            <person name="Patra A.K."/>
            <person name="Ho P.T."/>
            <person name="Jun S."/>
            <person name="Lee S.J."/>
            <person name="Kim Y."/>
            <person name="Won Y.J."/>
        </authorList>
    </citation>
    <scope>NUCLEOTIDE SEQUENCE [LARGE SCALE GENOMIC DNA]</scope>
    <source>
        <strain evidence="1">Wonlab-2016</strain>
    </source>
</reference>
<evidence type="ECO:0000313" key="1">
    <source>
        <dbReference type="EMBL" id="KAK7489451.1"/>
    </source>
</evidence>
<comment type="caution">
    <text evidence="1">The sequence shown here is derived from an EMBL/GenBank/DDBJ whole genome shotgun (WGS) entry which is preliminary data.</text>
</comment>
<dbReference type="EMBL" id="JACVVK020000131">
    <property type="protein sequence ID" value="KAK7490041.1"/>
    <property type="molecule type" value="Genomic_DNA"/>
</dbReference>
<name>A0ABD0KQT0_9CAEN</name>
<protein>
    <submittedName>
        <fullName evidence="1">Uncharacterized protein</fullName>
    </submittedName>
</protein>
<evidence type="ECO:0000313" key="3">
    <source>
        <dbReference type="Proteomes" id="UP001519460"/>
    </source>
</evidence>
<dbReference type="EMBL" id="JACVVK020000137">
    <property type="protein sequence ID" value="KAK7489451.1"/>
    <property type="molecule type" value="Genomic_DNA"/>
</dbReference>
<keyword evidence="3" id="KW-1185">Reference proteome</keyword>
<sequence>MASNNADNRVVFLSFLRDMDNSINQICNLLCEGCEIDDPSQLHHQCLMMSQIEKIEQYTKRAVEALPRETLVKILTAVTEAYLVTNAVGKNTTARDYPEYMLEFNRSTPADENGVSSSTQ</sequence>
<organism evidence="1 3">
    <name type="scientific">Batillaria attramentaria</name>
    <dbReference type="NCBI Taxonomy" id="370345"/>
    <lineage>
        <taxon>Eukaryota</taxon>
        <taxon>Metazoa</taxon>
        <taxon>Spiralia</taxon>
        <taxon>Lophotrochozoa</taxon>
        <taxon>Mollusca</taxon>
        <taxon>Gastropoda</taxon>
        <taxon>Caenogastropoda</taxon>
        <taxon>Sorbeoconcha</taxon>
        <taxon>Cerithioidea</taxon>
        <taxon>Batillariidae</taxon>
        <taxon>Batillaria</taxon>
    </lineage>
</organism>
<reference evidence="1" key="3">
    <citation type="submission" date="2023-01" db="EMBL/GenBank/DDBJ databases">
        <authorList>
            <person name="Patra A."/>
        </authorList>
    </citation>
    <scope>NUCLEOTIDE SEQUENCE</scope>
    <source>
        <strain evidence="1">Wonlab-2016</strain>
        <tissue evidence="1">Foot muscle</tissue>
    </source>
</reference>
<dbReference type="AlphaFoldDB" id="A0ABD0KQT0"/>
<accession>A0ABD0KQT0</accession>
<dbReference type="Proteomes" id="UP001519460">
    <property type="component" value="Unassembled WGS sequence"/>
</dbReference>
<proteinExistence type="predicted"/>